<keyword evidence="2" id="KW-0695">RNA-directed DNA polymerase</keyword>
<name>A0A7Z0SDR6_9GAMM</name>
<evidence type="ECO:0000313" key="2">
    <source>
        <dbReference type="EMBL" id="NYT46987.1"/>
    </source>
</evidence>
<dbReference type="Proteomes" id="UP000537890">
    <property type="component" value="Unassembled WGS sequence"/>
</dbReference>
<dbReference type="GO" id="GO:0003964">
    <property type="term" value="F:RNA-directed DNA polymerase activity"/>
    <property type="evidence" value="ECO:0007669"/>
    <property type="project" value="UniProtKB-KW"/>
</dbReference>
<proteinExistence type="predicted"/>
<dbReference type="InterPro" id="IPR043128">
    <property type="entry name" value="Rev_trsase/Diguanyl_cyclase"/>
</dbReference>
<feature type="domain" description="Reverse transcriptase" evidence="1">
    <location>
        <begin position="1"/>
        <end position="97"/>
    </location>
</feature>
<dbReference type="AlphaFoldDB" id="A0A7Z0SDR6"/>
<dbReference type="PROSITE" id="PS50878">
    <property type="entry name" value="RT_POL"/>
    <property type="match status" value="1"/>
</dbReference>
<comment type="caution">
    <text evidence="2">The sequence shown here is derived from an EMBL/GenBank/DDBJ whole genome shotgun (WGS) entry which is preliminary data.</text>
</comment>
<dbReference type="EMBL" id="JACCHS010000066">
    <property type="protein sequence ID" value="NYT46987.1"/>
    <property type="molecule type" value="Genomic_DNA"/>
</dbReference>
<evidence type="ECO:0000313" key="3">
    <source>
        <dbReference type="Proteomes" id="UP000537890"/>
    </source>
</evidence>
<keyword evidence="2" id="KW-0808">Transferase</keyword>
<dbReference type="InterPro" id="IPR000477">
    <property type="entry name" value="RT_dom"/>
</dbReference>
<accession>A0A7Z0SDR6</accession>
<dbReference type="Gene3D" id="3.30.70.270">
    <property type="match status" value="1"/>
</dbReference>
<evidence type="ECO:0000259" key="1">
    <source>
        <dbReference type="PROSITE" id="PS50878"/>
    </source>
</evidence>
<dbReference type="CDD" id="cd01647">
    <property type="entry name" value="RT_LTR"/>
    <property type="match status" value="1"/>
</dbReference>
<gene>
    <name evidence="2" type="ORF">H0A75_04585</name>
</gene>
<sequence>MVLVKKKDGSLRLCVDYRQLNNITKKDSYAIPRIEELLESLAGSKFFSVVDMKSGYYQVEIKEEHKERTAFTVGSLGFMSTTDSLLVLQIRQLHTNG</sequence>
<organism evidence="2 3">
    <name type="scientific">Candidatus Methanofishera endochildressiae</name>
    <dbReference type="NCBI Taxonomy" id="2738884"/>
    <lineage>
        <taxon>Bacteria</taxon>
        <taxon>Pseudomonadati</taxon>
        <taxon>Pseudomonadota</taxon>
        <taxon>Gammaproteobacteria</taxon>
        <taxon>Candidatus Methanofishera</taxon>
    </lineage>
</organism>
<dbReference type="InterPro" id="IPR043502">
    <property type="entry name" value="DNA/RNA_pol_sf"/>
</dbReference>
<dbReference type="SUPFAM" id="SSF56672">
    <property type="entry name" value="DNA/RNA polymerases"/>
    <property type="match status" value="1"/>
</dbReference>
<keyword evidence="2" id="KW-0548">Nucleotidyltransferase</keyword>
<dbReference type="PANTHER" id="PTHR24559:SF444">
    <property type="entry name" value="REVERSE TRANSCRIPTASE DOMAIN-CONTAINING PROTEIN"/>
    <property type="match status" value="1"/>
</dbReference>
<reference evidence="2 3" key="1">
    <citation type="submission" date="2020-05" db="EMBL/GenBank/DDBJ databases">
        <title>Horizontal transmission and recombination maintain forever young bacterial symbiont genomes.</title>
        <authorList>
            <person name="Russell S.L."/>
            <person name="Pepper-Tunick E."/>
            <person name="Svedberg J."/>
            <person name="Byrne A."/>
            <person name="Ruelas Castillo J."/>
            <person name="Vollmers C."/>
            <person name="Beinart R.A."/>
            <person name="Corbett-Detig R."/>
        </authorList>
    </citation>
    <scope>NUCLEOTIDE SEQUENCE [LARGE SCALE GENOMIC DNA]</scope>
    <source>
        <strain evidence="2">4727-3</strain>
    </source>
</reference>
<dbReference type="PANTHER" id="PTHR24559">
    <property type="entry name" value="TRANSPOSON TY3-I GAG-POL POLYPROTEIN"/>
    <property type="match status" value="1"/>
</dbReference>
<dbReference type="InterPro" id="IPR053134">
    <property type="entry name" value="RNA-dir_DNA_polymerase"/>
</dbReference>
<protein>
    <submittedName>
        <fullName evidence="2">RNA-directed DNA polymerase</fullName>
    </submittedName>
</protein>
<dbReference type="Pfam" id="PF00078">
    <property type="entry name" value="RVT_1"/>
    <property type="match status" value="1"/>
</dbReference>